<dbReference type="EMBL" id="CAJVCH010570482">
    <property type="protein sequence ID" value="CAG7835024.1"/>
    <property type="molecule type" value="Genomic_DNA"/>
</dbReference>
<dbReference type="PANTHER" id="PTHR21490">
    <property type="entry name" value="ENKURIN-RELATED"/>
    <property type="match status" value="1"/>
</dbReference>
<evidence type="ECO:0000256" key="1">
    <source>
        <dbReference type="ARBA" id="ARBA00004138"/>
    </source>
</evidence>
<evidence type="ECO:0000259" key="7">
    <source>
        <dbReference type="PROSITE" id="PS51665"/>
    </source>
</evidence>
<dbReference type="AlphaFoldDB" id="A0A8J2LMR9"/>
<comment type="subcellular location">
    <subcellularLocation>
        <location evidence="1">Cell projection</location>
        <location evidence="1">Cilium</location>
    </subcellularLocation>
    <subcellularLocation>
        <location evidence="2">Cytoplasm</location>
        <location evidence="2">Cytoskeleton</location>
    </subcellularLocation>
</comment>
<keyword evidence="5" id="KW-0966">Cell projection</keyword>
<dbReference type="Proteomes" id="UP000708208">
    <property type="component" value="Unassembled WGS sequence"/>
</dbReference>
<accession>A0A8J2LMR9</accession>
<evidence type="ECO:0000313" key="9">
    <source>
        <dbReference type="Proteomes" id="UP000708208"/>
    </source>
</evidence>
<keyword evidence="9" id="KW-1185">Reference proteome</keyword>
<evidence type="ECO:0000256" key="5">
    <source>
        <dbReference type="ARBA" id="ARBA00023273"/>
    </source>
</evidence>
<comment type="caution">
    <text evidence="8">The sequence shown here is derived from an EMBL/GenBank/DDBJ whole genome shotgun (WGS) entry which is preliminary data.</text>
</comment>
<feature type="region of interest" description="Disordered" evidence="6">
    <location>
        <begin position="67"/>
        <end position="172"/>
    </location>
</feature>
<feature type="domain" description="Enkurin" evidence="7">
    <location>
        <begin position="333"/>
        <end position="425"/>
    </location>
</feature>
<sequence>MATTKPPYYWKVPSALERDYMYENVQRIRRTAAQNKSREPMKAAFIPGVTKNAKYAHVTSRVSEFLRQPNLGGTGDMASLQGLQGATRSRSSLSTMSNNSQSKPRVSIPEQRGMPVNRRLSRSSTDLASMTKQKTGYTSTATSAPPGQQRGITVDGPGNYIPRARRKPPGLQVEDESVYNWRFSDNSTPTNFFNSAQNPKIKTFHRVEYLPCDGICADETVEDHGCNGSGRSSSRTSRGMNTEETRIIQDMQEMQLSSPRSQSVENLADVNKGTMTYGNWKGSQKNPEPVVMKNISARNNNTNFRSTNVTSNNVGTGTELPHSLGTVPKYLKQRQDEWKTQADQAAAAASAADVPPGHVLLSEQERVETLQELKSKYSMLINELNRVPIRIDTMRVREHKIQLEQQLQKLERGMAIFSRSRVFVKLPESGPVGEIPSRVAI</sequence>
<feature type="compositionally biased region" description="Polar residues" evidence="6">
    <location>
        <begin position="122"/>
        <end position="146"/>
    </location>
</feature>
<proteinExistence type="predicted"/>
<dbReference type="InterPro" id="IPR027012">
    <property type="entry name" value="Enkurin_dom"/>
</dbReference>
<evidence type="ECO:0000313" key="8">
    <source>
        <dbReference type="EMBL" id="CAG7835024.1"/>
    </source>
</evidence>
<evidence type="ECO:0000256" key="2">
    <source>
        <dbReference type="ARBA" id="ARBA00004245"/>
    </source>
</evidence>
<dbReference type="GO" id="GO:0005881">
    <property type="term" value="C:cytoplasmic microtubule"/>
    <property type="evidence" value="ECO:0007669"/>
    <property type="project" value="TreeGrafter"/>
</dbReference>
<gene>
    <name evidence="8" type="ORF">AFUS01_LOCUS44454</name>
</gene>
<reference evidence="8" key="1">
    <citation type="submission" date="2021-06" db="EMBL/GenBank/DDBJ databases">
        <authorList>
            <person name="Hodson N. C."/>
            <person name="Mongue J. A."/>
            <person name="Jaron S. K."/>
        </authorList>
    </citation>
    <scope>NUCLEOTIDE SEQUENCE</scope>
</reference>
<evidence type="ECO:0000256" key="3">
    <source>
        <dbReference type="ARBA" id="ARBA00022490"/>
    </source>
</evidence>
<keyword evidence="4" id="KW-0206">Cytoskeleton</keyword>
<dbReference type="Pfam" id="PF13864">
    <property type="entry name" value="Enkurin"/>
    <property type="match status" value="1"/>
</dbReference>
<feature type="compositionally biased region" description="Low complexity" evidence="6">
    <location>
        <begin position="306"/>
        <end position="318"/>
    </location>
</feature>
<dbReference type="OrthoDB" id="10264920at2759"/>
<feature type="compositionally biased region" description="Low complexity" evidence="6">
    <location>
        <begin position="87"/>
        <end position="102"/>
    </location>
</feature>
<feature type="region of interest" description="Disordered" evidence="6">
    <location>
        <begin position="300"/>
        <end position="321"/>
    </location>
</feature>
<organism evidence="8 9">
    <name type="scientific">Allacma fusca</name>
    <dbReference type="NCBI Taxonomy" id="39272"/>
    <lineage>
        <taxon>Eukaryota</taxon>
        <taxon>Metazoa</taxon>
        <taxon>Ecdysozoa</taxon>
        <taxon>Arthropoda</taxon>
        <taxon>Hexapoda</taxon>
        <taxon>Collembola</taxon>
        <taxon>Symphypleona</taxon>
        <taxon>Sminthuridae</taxon>
        <taxon>Allacma</taxon>
    </lineage>
</organism>
<evidence type="ECO:0000256" key="6">
    <source>
        <dbReference type="SAM" id="MobiDB-lite"/>
    </source>
</evidence>
<dbReference type="PROSITE" id="PS51665">
    <property type="entry name" value="ENKURIN"/>
    <property type="match status" value="1"/>
</dbReference>
<evidence type="ECO:0000256" key="4">
    <source>
        <dbReference type="ARBA" id="ARBA00023212"/>
    </source>
</evidence>
<dbReference type="InterPro" id="IPR052102">
    <property type="entry name" value="Enkurin_domain-protein"/>
</dbReference>
<name>A0A8J2LMR9_9HEXA</name>
<protein>
    <recommendedName>
        <fullName evidence="7">Enkurin domain-containing protein</fullName>
    </recommendedName>
</protein>
<dbReference type="PANTHER" id="PTHR21490:SF2">
    <property type="entry name" value="ENKURIN DOMAIN-CONTAINING PROTEIN 1"/>
    <property type="match status" value="1"/>
</dbReference>
<keyword evidence="3" id="KW-0963">Cytoplasm</keyword>
<dbReference type="GO" id="GO:0005929">
    <property type="term" value="C:cilium"/>
    <property type="evidence" value="ECO:0007669"/>
    <property type="project" value="UniProtKB-SubCell"/>
</dbReference>